<keyword evidence="2" id="KW-1185">Reference proteome</keyword>
<reference evidence="1 2" key="1">
    <citation type="submission" date="2023-08" db="EMBL/GenBank/DDBJ databases">
        <title>A Necator americanus chromosomal reference genome.</title>
        <authorList>
            <person name="Ilik V."/>
            <person name="Petrzelkova K.J."/>
            <person name="Pardy F."/>
            <person name="Fuh T."/>
            <person name="Niatou-Singa F.S."/>
            <person name="Gouil Q."/>
            <person name="Baker L."/>
            <person name="Ritchie M.E."/>
            <person name="Jex A.R."/>
            <person name="Gazzola D."/>
            <person name="Li H."/>
            <person name="Toshio Fujiwara R."/>
            <person name="Zhan B."/>
            <person name="Aroian R.V."/>
            <person name="Pafco B."/>
            <person name="Schwarz E.M."/>
        </authorList>
    </citation>
    <scope>NUCLEOTIDE SEQUENCE [LARGE SCALE GENOMIC DNA]</scope>
    <source>
        <strain evidence="1 2">Aroian</strain>
        <tissue evidence="1">Whole animal</tissue>
    </source>
</reference>
<sequence length="141" mass="16099">MIWRIDSTRTQMRVLLVVLIPLVRRIDRVLRQPAKAKTCVTYVHWQMKAAQRRTSLKKCLKDLREYSIPLAVLLSEDGTRTSSRREIEIITESPIILTGEAPPRILPSEAQIAIKSMKFGTASDPILYQQTFFGLVAIGFM</sequence>
<dbReference type="EMBL" id="JAVFWL010000002">
    <property type="protein sequence ID" value="KAK6736408.1"/>
    <property type="molecule type" value="Genomic_DNA"/>
</dbReference>
<protein>
    <submittedName>
        <fullName evidence="1">Uncharacterized protein</fullName>
    </submittedName>
</protein>
<accession>A0ABR1CD73</accession>
<evidence type="ECO:0000313" key="1">
    <source>
        <dbReference type="EMBL" id="KAK6736408.1"/>
    </source>
</evidence>
<organism evidence="1 2">
    <name type="scientific">Necator americanus</name>
    <name type="common">Human hookworm</name>
    <dbReference type="NCBI Taxonomy" id="51031"/>
    <lineage>
        <taxon>Eukaryota</taxon>
        <taxon>Metazoa</taxon>
        <taxon>Ecdysozoa</taxon>
        <taxon>Nematoda</taxon>
        <taxon>Chromadorea</taxon>
        <taxon>Rhabditida</taxon>
        <taxon>Rhabditina</taxon>
        <taxon>Rhabditomorpha</taxon>
        <taxon>Strongyloidea</taxon>
        <taxon>Ancylostomatidae</taxon>
        <taxon>Bunostominae</taxon>
        <taxon>Necator</taxon>
    </lineage>
</organism>
<gene>
    <name evidence="1" type="primary">Necator_chrII.g7013</name>
    <name evidence="1" type="ORF">RB195_019220</name>
</gene>
<name>A0ABR1CD73_NECAM</name>
<evidence type="ECO:0000313" key="2">
    <source>
        <dbReference type="Proteomes" id="UP001303046"/>
    </source>
</evidence>
<proteinExistence type="predicted"/>
<comment type="caution">
    <text evidence="1">The sequence shown here is derived from an EMBL/GenBank/DDBJ whole genome shotgun (WGS) entry which is preliminary data.</text>
</comment>
<dbReference type="Proteomes" id="UP001303046">
    <property type="component" value="Unassembled WGS sequence"/>
</dbReference>